<dbReference type="KEGG" id="rpe:RPE_0087"/>
<reference evidence="1" key="1">
    <citation type="submission" date="2006-09" db="EMBL/GenBank/DDBJ databases">
        <title>Complete sequence of Rhodopseudomonas palustris BisA53.</title>
        <authorList>
            <consortium name="US DOE Joint Genome Institute"/>
            <person name="Copeland A."/>
            <person name="Lucas S."/>
            <person name="Lapidus A."/>
            <person name="Barry K."/>
            <person name="Detter J.C."/>
            <person name="Glavina del Rio T."/>
            <person name="Hammon N."/>
            <person name="Israni S."/>
            <person name="Dalin E."/>
            <person name="Tice H."/>
            <person name="Pitluck S."/>
            <person name="Chain P."/>
            <person name="Malfatti S."/>
            <person name="Shin M."/>
            <person name="Vergez L."/>
            <person name="Schmutz J."/>
            <person name="Larimer F."/>
            <person name="Land M."/>
            <person name="Hauser L."/>
            <person name="Pelletier D.A."/>
            <person name="Kyrpides N."/>
            <person name="Kim E."/>
            <person name="Harwood C.S."/>
            <person name="Oda Y."/>
            <person name="Richardson P."/>
        </authorList>
    </citation>
    <scope>NUCLEOTIDE SEQUENCE [LARGE SCALE GENOMIC DNA]</scope>
    <source>
        <strain evidence="1">BisA53</strain>
    </source>
</reference>
<organism evidence="1">
    <name type="scientific">Rhodopseudomonas palustris (strain BisA53)</name>
    <dbReference type="NCBI Taxonomy" id="316055"/>
    <lineage>
        <taxon>Bacteria</taxon>
        <taxon>Pseudomonadati</taxon>
        <taxon>Pseudomonadota</taxon>
        <taxon>Alphaproteobacteria</taxon>
        <taxon>Hyphomicrobiales</taxon>
        <taxon>Nitrobacteraceae</taxon>
        <taxon>Rhodopseudomonas</taxon>
    </lineage>
</organism>
<accession>Q07VI6</accession>
<gene>
    <name evidence="1" type="ordered locus">RPE_0087</name>
</gene>
<protein>
    <submittedName>
        <fullName evidence="1">Uncharacterized protein</fullName>
    </submittedName>
</protein>
<dbReference type="STRING" id="316055.RPE_0087"/>
<sequence>MRDFFEPANTHNRRTTQCSGRMVDLSDGRCKGKMDGSRHARQLTNRLCSQRRVPASIRQAAFGLRAAGPSSSTLRGGFDHRLGVPLDRKASPAFRATLLTALA</sequence>
<evidence type="ECO:0000313" key="1">
    <source>
        <dbReference type="EMBL" id="ABJ04048.1"/>
    </source>
</evidence>
<name>Q07VI6_RHOP5</name>
<dbReference type="AlphaFoldDB" id="Q07VI6"/>
<dbReference type="EMBL" id="CP000463">
    <property type="protein sequence ID" value="ABJ04048.1"/>
    <property type="molecule type" value="Genomic_DNA"/>
</dbReference>
<dbReference type="HOGENOM" id="CLU_2261651_0_0_5"/>
<proteinExistence type="predicted"/>